<sequence length="241" mass="27206">MEASSTSGLQGDHPSRTICVLGMHRSGTSCLTGSLQEAGLQLGDCHTWNPFNLKGNRENQAFVDLHDAILEANGGSWDHPPANVQWSERHLAMGRELVAAHSHLPVMGFKDPRTLLVLEGWQQLEPKMEFVGIFRHPNAVAASLARRSKMKRKEALRLWYEYNKRLLNAFRRTPFPVLCFDASEQEFQQHLAGVIKTLELQPAEVGENFYDGDLKNFDHQSSGRLPLKVGYLYKRLKAICV</sequence>
<dbReference type="RefSeq" id="WP_279253406.1">
    <property type="nucleotide sequence ID" value="NZ_SHNP01000005.1"/>
</dbReference>
<dbReference type="Proteomes" id="UP001143307">
    <property type="component" value="Unassembled WGS sequence"/>
</dbReference>
<dbReference type="InterPro" id="IPR027417">
    <property type="entry name" value="P-loop_NTPase"/>
</dbReference>
<keyword evidence="2" id="KW-1185">Reference proteome</keyword>
<evidence type="ECO:0000313" key="2">
    <source>
        <dbReference type="Proteomes" id="UP001143307"/>
    </source>
</evidence>
<dbReference type="Gene3D" id="3.40.50.300">
    <property type="entry name" value="P-loop containing nucleotide triphosphate hydrolases"/>
    <property type="match status" value="1"/>
</dbReference>
<name>A0ABT3SYI0_9GAMM</name>
<comment type="caution">
    <text evidence="1">The sequence shown here is derived from an EMBL/GenBank/DDBJ whole genome shotgun (WGS) entry which is preliminary data.</text>
</comment>
<reference evidence="1" key="1">
    <citation type="submission" date="2019-02" db="EMBL/GenBank/DDBJ databases">
        <authorList>
            <person name="Li S.-H."/>
        </authorList>
    </citation>
    <scope>NUCLEOTIDE SEQUENCE</scope>
    <source>
        <strain evidence="1">IMCC8485</strain>
    </source>
</reference>
<evidence type="ECO:0000313" key="1">
    <source>
        <dbReference type="EMBL" id="MCX2974675.1"/>
    </source>
</evidence>
<protein>
    <submittedName>
        <fullName evidence="1">Sulfotransferase family protein</fullName>
    </submittedName>
</protein>
<accession>A0ABT3SYI0</accession>
<organism evidence="1 2">
    <name type="scientific">Candidatus Seongchinamella marina</name>
    <dbReference type="NCBI Taxonomy" id="2518990"/>
    <lineage>
        <taxon>Bacteria</taxon>
        <taxon>Pseudomonadati</taxon>
        <taxon>Pseudomonadota</taxon>
        <taxon>Gammaproteobacteria</taxon>
        <taxon>Cellvibrionales</taxon>
        <taxon>Halieaceae</taxon>
        <taxon>Seongchinamella</taxon>
    </lineage>
</organism>
<gene>
    <name evidence="1" type="ORF">EYC87_13865</name>
</gene>
<dbReference type="EMBL" id="SHNP01000005">
    <property type="protein sequence ID" value="MCX2974675.1"/>
    <property type="molecule type" value="Genomic_DNA"/>
</dbReference>
<proteinExistence type="predicted"/>
<dbReference type="SUPFAM" id="SSF52540">
    <property type="entry name" value="P-loop containing nucleoside triphosphate hydrolases"/>
    <property type="match status" value="1"/>
</dbReference>